<dbReference type="AlphaFoldDB" id="A0A6N7V254"/>
<comment type="similarity">
    <text evidence="1">Belongs to the UPF0246 family.</text>
</comment>
<dbReference type="PANTHER" id="PTHR30283:SF4">
    <property type="entry name" value="PEROXIDE STRESS RESISTANCE PROTEIN YAAA"/>
    <property type="match status" value="1"/>
</dbReference>
<dbReference type="InterPro" id="IPR005583">
    <property type="entry name" value="YaaA"/>
</dbReference>
<dbReference type="GO" id="GO:0005829">
    <property type="term" value="C:cytosol"/>
    <property type="evidence" value="ECO:0007669"/>
    <property type="project" value="TreeGrafter"/>
</dbReference>
<keyword evidence="3" id="KW-1185">Reference proteome</keyword>
<dbReference type="RefSeq" id="WP_154477741.1">
    <property type="nucleotide sequence ID" value="NZ_VULY01000018.1"/>
</dbReference>
<protein>
    <recommendedName>
        <fullName evidence="1">UPF0246 protein FYJ34_08200</fullName>
    </recommendedName>
</protein>
<dbReference type="HAMAP" id="MF_00652">
    <property type="entry name" value="UPF0246"/>
    <property type="match status" value="1"/>
</dbReference>
<gene>
    <name evidence="2" type="primary">yaaA</name>
    <name evidence="2" type="ORF">FYJ34_08200</name>
</gene>
<dbReference type="PANTHER" id="PTHR30283">
    <property type="entry name" value="PEROXIDE STRESS RESPONSE PROTEIN YAAA"/>
    <property type="match status" value="1"/>
</dbReference>
<dbReference type="GO" id="GO:0033194">
    <property type="term" value="P:response to hydroperoxide"/>
    <property type="evidence" value="ECO:0007669"/>
    <property type="project" value="TreeGrafter"/>
</dbReference>
<evidence type="ECO:0000313" key="2">
    <source>
        <dbReference type="EMBL" id="MSR94237.1"/>
    </source>
</evidence>
<organism evidence="2 3">
    <name type="scientific">Suipraeoptans intestinalis</name>
    <dbReference type="NCBI Taxonomy" id="2606628"/>
    <lineage>
        <taxon>Bacteria</taxon>
        <taxon>Bacillati</taxon>
        <taxon>Bacillota</taxon>
        <taxon>Clostridia</taxon>
        <taxon>Lachnospirales</taxon>
        <taxon>Lachnospiraceae</taxon>
        <taxon>Suipraeoptans</taxon>
    </lineage>
</organism>
<name>A0A6N7V254_9FIRM</name>
<evidence type="ECO:0000256" key="1">
    <source>
        <dbReference type="HAMAP-Rule" id="MF_00652"/>
    </source>
</evidence>
<comment type="caution">
    <text evidence="2">The sequence shown here is derived from an EMBL/GenBank/DDBJ whole genome shotgun (WGS) entry which is preliminary data.</text>
</comment>
<accession>A0A6N7V254</accession>
<dbReference type="Pfam" id="PF03883">
    <property type="entry name" value="H2O2_YaaD"/>
    <property type="match status" value="1"/>
</dbReference>
<proteinExistence type="inferred from homology"/>
<dbReference type="EMBL" id="VULY01000018">
    <property type="protein sequence ID" value="MSR94237.1"/>
    <property type="molecule type" value="Genomic_DNA"/>
</dbReference>
<sequence>MKIILSPAKRMRIKTDELDHLGLPEYLQETKQLLEWMREKSYEELKALWKCNDNIARQNVECLKSMELEKDLTPAVLAYEGLAFQYMAPSVFEEKQLDYLQKHLRILSGFYGVLKPMDGVTPYRLEMQARGKIGANRHLYEFWGRKLYESVAKGEGCRGKEEKGELILNLASKEYSRCVEPYLEVRDRFLTVTFCEKAGEKLITKGTYAKMARGEMVRYMAEHQVEEPEALKKFGRLDFRFREELSSAKEYVFERHPQKQTR</sequence>
<dbReference type="Proteomes" id="UP000434409">
    <property type="component" value="Unassembled WGS sequence"/>
</dbReference>
<evidence type="ECO:0000313" key="3">
    <source>
        <dbReference type="Proteomes" id="UP000434409"/>
    </source>
</evidence>
<dbReference type="NCBIfam" id="NF002543">
    <property type="entry name" value="PRK02101.1-4"/>
    <property type="match status" value="1"/>
</dbReference>
<reference evidence="2 3" key="1">
    <citation type="submission" date="2019-08" db="EMBL/GenBank/DDBJ databases">
        <title>In-depth cultivation of the pig gut microbiome towards novel bacterial diversity and tailored functional studies.</title>
        <authorList>
            <person name="Wylensek D."/>
            <person name="Hitch T.C.A."/>
            <person name="Clavel T."/>
        </authorList>
    </citation>
    <scope>NUCLEOTIDE SEQUENCE [LARGE SCALE GENOMIC DNA]</scope>
    <source>
        <strain evidence="2 3">68-1-5</strain>
    </source>
</reference>